<organism evidence="2 3">
    <name type="scientific">Clostridium brassicae</name>
    <dbReference type="NCBI Taxonomy" id="2999072"/>
    <lineage>
        <taxon>Bacteria</taxon>
        <taxon>Bacillati</taxon>
        <taxon>Bacillota</taxon>
        <taxon>Clostridia</taxon>
        <taxon>Eubacteriales</taxon>
        <taxon>Clostridiaceae</taxon>
        <taxon>Clostridium</taxon>
    </lineage>
</organism>
<dbReference type="RefSeq" id="WP_268063037.1">
    <property type="nucleotide sequence ID" value="NZ_JAPQFJ010000036.1"/>
</dbReference>
<dbReference type="Pfam" id="PF04443">
    <property type="entry name" value="LuxE"/>
    <property type="match status" value="1"/>
</dbReference>
<proteinExistence type="predicted"/>
<dbReference type="Gene3D" id="3.40.50.12780">
    <property type="entry name" value="N-terminal domain of ligase-like"/>
    <property type="match status" value="1"/>
</dbReference>
<dbReference type="EMBL" id="JAPQFJ010000036">
    <property type="protein sequence ID" value="MCY6960601.1"/>
    <property type="molecule type" value="Genomic_DNA"/>
</dbReference>
<name>A0ABT4DHM9_9CLOT</name>
<sequence>MDKDNFVDDIILGEQFKIAQNEKESMLVGVIKPQLKNNMKNLNIKSLYTKMSVDIDNIKTLEEVPYIPVNMFKNFDLKTCTDEEVIRILNSSATTTGMPSKIYLDKKTSIRQSQGLISTLKNFLGGKRRPMLVIDSEDINKKSSTMTARGAAVRGVSVFASKTVYVMDNHNGNLEINVDRLLEFQKKYKDQEVLIYGFTYIVWSKFVNILKQKGIKIDLPKAKLLHSGGWKKLISEKVEKKEFSKSAAEVLNTSPNNIIDFYGMVEQVGVVFIDCECGYKHVPDFAEVIIRDIVSLEEVNVGESGLIEVMSTLGSSYPSQAILTEDIGELVGIDDCKCGRKGKYFKFKSRVEKAEIRGCGDTFAEREKRK</sequence>
<accession>A0ABT4DHM9</accession>
<keyword evidence="3" id="KW-1185">Reference proteome</keyword>
<dbReference type="InterPro" id="IPR042099">
    <property type="entry name" value="ANL_N_sf"/>
</dbReference>
<dbReference type="Proteomes" id="UP001144612">
    <property type="component" value="Unassembled WGS sequence"/>
</dbReference>
<gene>
    <name evidence="2" type="ORF">OW729_18575</name>
</gene>
<comment type="caution">
    <text evidence="2">The sequence shown here is derived from an EMBL/GenBank/DDBJ whole genome shotgun (WGS) entry which is preliminary data.</text>
</comment>
<evidence type="ECO:0000259" key="1">
    <source>
        <dbReference type="Pfam" id="PF04443"/>
    </source>
</evidence>
<evidence type="ECO:0000313" key="3">
    <source>
        <dbReference type="Proteomes" id="UP001144612"/>
    </source>
</evidence>
<protein>
    <submittedName>
        <fullName evidence="2">Acyl-protein synthetase</fullName>
    </submittedName>
</protein>
<feature type="domain" description="Acyl-protein synthetase LuxE" evidence="1">
    <location>
        <begin position="7"/>
        <end position="365"/>
    </location>
</feature>
<dbReference type="InterPro" id="IPR007534">
    <property type="entry name" value="LuxE"/>
</dbReference>
<reference evidence="2" key="1">
    <citation type="submission" date="2022-12" db="EMBL/GenBank/DDBJ databases">
        <title>Clostridium sp. nov., isolated from industrial wastewater.</title>
        <authorList>
            <person name="Jiayan W."/>
        </authorList>
    </citation>
    <scope>NUCLEOTIDE SEQUENCE</scope>
    <source>
        <strain evidence="2">ZC22-4</strain>
    </source>
</reference>
<evidence type="ECO:0000313" key="2">
    <source>
        <dbReference type="EMBL" id="MCY6960601.1"/>
    </source>
</evidence>